<comment type="caution">
    <text evidence="9">The sequence shown here is derived from an EMBL/GenBank/DDBJ whole genome shotgun (WGS) entry which is preliminary data.</text>
</comment>
<evidence type="ECO:0000256" key="7">
    <source>
        <dbReference type="ARBA" id="ARBA00023134"/>
    </source>
</evidence>
<evidence type="ECO:0000256" key="3">
    <source>
        <dbReference type="ARBA" id="ARBA00022723"/>
    </source>
</evidence>
<keyword evidence="7" id="KW-0342">GTP-binding</keyword>
<dbReference type="NCBIfam" id="TIGR00073">
    <property type="entry name" value="hypB"/>
    <property type="match status" value="1"/>
</dbReference>
<proteinExistence type="inferred from homology"/>
<evidence type="ECO:0000256" key="6">
    <source>
        <dbReference type="ARBA" id="ARBA00022833"/>
    </source>
</evidence>
<dbReference type="PANTHER" id="PTHR30134">
    <property type="entry name" value="HYDROGENASE PROTEIN ASSEMBLY PROTEIN, NICKEL CHAPERONE"/>
    <property type="match status" value="1"/>
</dbReference>
<dbReference type="GO" id="GO:0051604">
    <property type="term" value="P:protein maturation"/>
    <property type="evidence" value="ECO:0007669"/>
    <property type="project" value="InterPro"/>
</dbReference>
<dbReference type="GO" id="GO:0008270">
    <property type="term" value="F:zinc ion binding"/>
    <property type="evidence" value="ECO:0007669"/>
    <property type="project" value="TreeGrafter"/>
</dbReference>
<keyword evidence="2" id="KW-0533">Nickel</keyword>
<name>A0A0F9WG38_9ZZZZ</name>
<dbReference type="InterPro" id="IPR004392">
    <property type="entry name" value="Hyd_mat_HypB"/>
</dbReference>
<dbReference type="Gene3D" id="3.40.50.300">
    <property type="entry name" value="P-loop containing nucleotide triphosphate hydrolases"/>
    <property type="match status" value="1"/>
</dbReference>
<keyword evidence="3" id="KW-0479">Metal-binding</keyword>
<dbReference type="PANTHER" id="PTHR30134:SF2">
    <property type="entry name" value="HYDROGENASE MATURATION FACTOR HYPB"/>
    <property type="match status" value="1"/>
</dbReference>
<dbReference type="InterPro" id="IPR027417">
    <property type="entry name" value="P-loop_NTPase"/>
</dbReference>
<gene>
    <name evidence="9" type="ORF">LCGC14_0018890</name>
</gene>
<dbReference type="PIRSF" id="PIRSF005624">
    <property type="entry name" value="Ni-bind_GTPase"/>
    <property type="match status" value="1"/>
</dbReference>
<dbReference type="InterPro" id="IPR003495">
    <property type="entry name" value="CobW/HypB/UreG_nucleotide-bd"/>
</dbReference>
<organism evidence="9">
    <name type="scientific">marine sediment metagenome</name>
    <dbReference type="NCBI Taxonomy" id="412755"/>
    <lineage>
        <taxon>unclassified sequences</taxon>
        <taxon>metagenomes</taxon>
        <taxon>ecological metagenomes</taxon>
    </lineage>
</organism>
<dbReference type="GO" id="GO:0016151">
    <property type="term" value="F:nickel cation binding"/>
    <property type="evidence" value="ECO:0007669"/>
    <property type="project" value="InterPro"/>
</dbReference>
<evidence type="ECO:0000259" key="8">
    <source>
        <dbReference type="Pfam" id="PF02492"/>
    </source>
</evidence>
<dbReference type="SUPFAM" id="SSF52540">
    <property type="entry name" value="P-loop containing nucleoside triphosphate hydrolases"/>
    <property type="match status" value="1"/>
</dbReference>
<evidence type="ECO:0000256" key="1">
    <source>
        <dbReference type="ARBA" id="ARBA00006211"/>
    </source>
</evidence>
<protein>
    <recommendedName>
        <fullName evidence="8">CobW/HypB/UreG nucleotide-binding domain-containing protein</fullName>
    </recommendedName>
</protein>
<reference evidence="9" key="1">
    <citation type="journal article" date="2015" name="Nature">
        <title>Complex archaea that bridge the gap between prokaryotes and eukaryotes.</title>
        <authorList>
            <person name="Spang A."/>
            <person name="Saw J.H."/>
            <person name="Jorgensen S.L."/>
            <person name="Zaremba-Niedzwiedzka K."/>
            <person name="Martijn J."/>
            <person name="Lind A.E."/>
            <person name="van Eijk R."/>
            <person name="Schleper C."/>
            <person name="Guy L."/>
            <person name="Ettema T.J."/>
        </authorList>
    </citation>
    <scope>NUCLEOTIDE SEQUENCE</scope>
</reference>
<evidence type="ECO:0000313" key="9">
    <source>
        <dbReference type="EMBL" id="KKO11408.1"/>
    </source>
</evidence>
<dbReference type="GO" id="GO:0003924">
    <property type="term" value="F:GTPase activity"/>
    <property type="evidence" value="ECO:0007669"/>
    <property type="project" value="InterPro"/>
</dbReference>
<dbReference type="GO" id="GO:0005525">
    <property type="term" value="F:GTP binding"/>
    <property type="evidence" value="ECO:0007669"/>
    <property type="project" value="UniProtKB-KW"/>
</dbReference>
<feature type="domain" description="CobW/HypB/UreG nucleotide-binding" evidence="8">
    <location>
        <begin position="32"/>
        <end position="192"/>
    </location>
</feature>
<evidence type="ECO:0000256" key="2">
    <source>
        <dbReference type="ARBA" id="ARBA00022596"/>
    </source>
</evidence>
<dbReference type="Pfam" id="PF02492">
    <property type="entry name" value="cobW"/>
    <property type="match status" value="1"/>
</dbReference>
<evidence type="ECO:0000256" key="4">
    <source>
        <dbReference type="ARBA" id="ARBA00022741"/>
    </source>
</evidence>
<keyword evidence="4" id="KW-0547">Nucleotide-binding</keyword>
<dbReference type="EMBL" id="LAZR01000003">
    <property type="protein sequence ID" value="KKO11408.1"/>
    <property type="molecule type" value="Genomic_DNA"/>
</dbReference>
<sequence length="214" mass="22896">MKINLVKNVLEANEAAAEQNRRRLDDACVLAVNITSAPGSGKTSLLEATVPALADELPAAVIVGDLQTTRDAERLAAIGAATTQINTEGGCHLSAAQVAKALDTLDLTSLRLLFIENVGNMVCPAAFDLGEHVRVAMLSVPEGDDKVAKYPTLFQPADVILIHKIDLVDALDCDLARIHADIAKLNTRAPVFETSTKTAAGLDQWYNWLRTKCP</sequence>
<keyword evidence="6" id="KW-0862">Zinc</keyword>
<keyword evidence="5" id="KW-0378">Hydrolase</keyword>
<accession>A0A0F9WG38</accession>
<evidence type="ECO:0000256" key="5">
    <source>
        <dbReference type="ARBA" id="ARBA00022801"/>
    </source>
</evidence>
<comment type="similarity">
    <text evidence="1">Belongs to the SIMIBI class G3E GTPase family. HypB/HupM subfamily.</text>
</comment>
<dbReference type="AlphaFoldDB" id="A0A0F9WG38"/>